<reference evidence="18" key="1">
    <citation type="submission" date="2025-08" db="UniProtKB">
        <authorList>
            <consortium name="Ensembl"/>
        </authorList>
    </citation>
    <scope>IDENTIFICATION</scope>
</reference>
<comment type="subcellular location">
    <subcellularLocation>
        <location evidence="1">Membrane</location>
        <topology evidence="1">Multi-pass membrane protein</topology>
    </subcellularLocation>
</comment>
<feature type="transmembrane region" description="Helical" evidence="16">
    <location>
        <begin position="153"/>
        <end position="173"/>
    </location>
</feature>
<dbReference type="SUPFAM" id="SSF81324">
    <property type="entry name" value="Voltage-gated potassium channels"/>
    <property type="match status" value="1"/>
</dbReference>
<evidence type="ECO:0000256" key="3">
    <source>
        <dbReference type="ARBA" id="ARBA00022568"/>
    </source>
</evidence>
<keyword evidence="10" id="KW-0406">Ion transport</keyword>
<keyword evidence="5 16" id="KW-0812">Transmembrane</keyword>
<keyword evidence="6" id="KW-0677">Repeat</keyword>
<feature type="region of interest" description="Disordered" evidence="15">
    <location>
        <begin position="1"/>
        <end position="48"/>
    </location>
</feature>
<evidence type="ECO:0000256" key="15">
    <source>
        <dbReference type="SAM" id="MobiDB-lite"/>
    </source>
</evidence>
<evidence type="ECO:0000256" key="16">
    <source>
        <dbReference type="SAM" id="Phobius"/>
    </source>
</evidence>
<evidence type="ECO:0000256" key="4">
    <source>
        <dbReference type="ARBA" id="ARBA00022673"/>
    </source>
</evidence>
<evidence type="ECO:0000256" key="14">
    <source>
        <dbReference type="ARBA" id="ARBA00036634"/>
    </source>
</evidence>
<dbReference type="GeneTree" id="ENSGT00940000159664"/>
<evidence type="ECO:0000256" key="13">
    <source>
        <dbReference type="ARBA" id="ARBA00023303"/>
    </source>
</evidence>
<evidence type="ECO:0000256" key="12">
    <source>
        <dbReference type="ARBA" id="ARBA00023180"/>
    </source>
</evidence>
<dbReference type="GO" id="GO:0008331">
    <property type="term" value="F:high voltage-gated calcium channel activity"/>
    <property type="evidence" value="ECO:0007669"/>
    <property type="project" value="TreeGrafter"/>
</dbReference>
<feature type="transmembrane region" description="Helical" evidence="16">
    <location>
        <begin position="216"/>
        <end position="239"/>
    </location>
</feature>
<feature type="transmembrane region" description="Helical" evidence="16">
    <location>
        <begin position="121"/>
        <end position="141"/>
    </location>
</feature>
<keyword evidence="4" id="KW-0107">Calcium channel</keyword>
<evidence type="ECO:0000313" key="19">
    <source>
        <dbReference type="Proteomes" id="UP000694414"/>
    </source>
</evidence>
<dbReference type="InterPro" id="IPR050599">
    <property type="entry name" value="VDCC_alpha-1_subunit"/>
</dbReference>
<protein>
    <submittedName>
        <fullName evidence="18">Calcium voltage-gated channel subunit alpha1 G</fullName>
    </submittedName>
</protein>
<keyword evidence="2" id="KW-0813">Transport</keyword>
<evidence type="ECO:0000256" key="5">
    <source>
        <dbReference type="ARBA" id="ARBA00022692"/>
    </source>
</evidence>
<dbReference type="PANTHER" id="PTHR45628:SF33">
    <property type="entry name" value="VOLTAGE-DEPENDENT T-TYPE CALCIUM CHANNEL SUBUNIT ALPHA-1G"/>
    <property type="match status" value="1"/>
</dbReference>
<dbReference type="GO" id="GO:0098703">
    <property type="term" value="P:calcium ion import across plasma membrane"/>
    <property type="evidence" value="ECO:0007669"/>
    <property type="project" value="TreeGrafter"/>
</dbReference>
<keyword evidence="3" id="KW-0109">Calcium transport</keyword>
<proteinExistence type="predicted"/>
<evidence type="ECO:0000259" key="17">
    <source>
        <dbReference type="Pfam" id="PF00520"/>
    </source>
</evidence>
<feature type="domain" description="Ion transport" evidence="17">
    <location>
        <begin position="86"/>
        <end position="384"/>
    </location>
</feature>
<dbReference type="AlphaFoldDB" id="A0A8C8ZTZ7"/>
<gene>
    <name evidence="18" type="primary">CACNA1G</name>
</gene>
<dbReference type="GO" id="GO:0005891">
    <property type="term" value="C:voltage-gated calcium channel complex"/>
    <property type="evidence" value="ECO:0007669"/>
    <property type="project" value="InterPro"/>
</dbReference>
<keyword evidence="9 16" id="KW-1133">Transmembrane helix</keyword>
<keyword evidence="19" id="KW-1185">Reference proteome</keyword>
<evidence type="ECO:0000313" key="18">
    <source>
        <dbReference type="Ensembl" id="ENSPSMP00000022076.1"/>
    </source>
</evidence>
<dbReference type="InterPro" id="IPR005445">
    <property type="entry name" value="VDCC_T_a1"/>
</dbReference>
<comment type="catalytic activity">
    <reaction evidence="14">
        <text>Ca(2+)(in) = Ca(2+)(out)</text>
        <dbReference type="Rhea" id="RHEA:29671"/>
        <dbReference type="ChEBI" id="CHEBI:29108"/>
    </reaction>
</comment>
<dbReference type="InterPro" id="IPR005821">
    <property type="entry name" value="Ion_trans_dom"/>
</dbReference>
<evidence type="ECO:0000256" key="10">
    <source>
        <dbReference type="ARBA" id="ARBA00023065"/>
    </source>
</evidence>
<reference evidence="18" key="2">
    <citation type="submission" date="2025-09" db="UniProtKB">
        <authorList>
            <consortium name="Ensembl"/>
        </authorList>
    </citation>
    <scope>IDENTIFICATION</scope>
</reference>
<dbReference type="Ensembl" id="ENSPSMT00000025624.1">
    <property type="protein sequence ID" value="ENSPSMP00000022076.1"/>
    <property type="gene ID" value="ENSPSMG00000011879.1"/>
</dbReference>
<evidence type="ECO:0000256" key="2">
    <source>
        <dbReference type="ARBA" id="ARBA00022448"/>
    </source>
</evidence>
<evidence type="ECO:0000256" key="7">
    <source>
        <dbReference type="ARBA" id="ARBA00022837"/>
    </source>
</evidence>
<sequence length="418" mass="46268">MDEEEDGAGTEESGQPRSFMRLNDLSGAGGRPGPGSAEKDPGSADSEAEGLPYPALAPVVFFYLSQDSRPRSWCLRTVCNPYPSGMLVILLNCVTLGMFRPCEDIACDSQRCRILQAFDDFIFAFFAVEMVVKMVALGIFGKKCYLGDTWNRLDFFIVILEVSVGLPSILNWAVSVPRRPLWECCQPGVPSVASAPTGMRILVTLLLDTLPMLGNVLLLCFFVFFIFGIVGVQLWAGLLRNRCFLPENFSLPLSVDLERYYQTENEDESPFICSQPRENGMRSCRSVPTLRGEGGGGPPCGLDYEAYNSSSNTTCVNWNQYYTNCSAGEHNPFKGAINFDNIGYAWIAIFQVITLEGWVDIMYFVMDAHSFYNFIYFILLIIVSDSLDPGGDSFPSKPPTLPRASVSSSVKWVVLKPG</sequence>
<dbReference type="InterPro" id="IPR027359">
    <property type="entry name" value="Volt_channel_dom_sf"/>
</dbReference>
<keyword evidence="11 16" id="KW-0472">Membrane</keyword>
<evidence type="ECO:0000256" key="8">
    <source>
        <dbReference type="ARBA" id="ARBA00022882"/>
    </source>
</evidence>
<keyword evidence="13" id="KW-0407">Ion channel</keyword>
<evidence type="ECO:0000256" key="9">
    <source>
        <dbReference type="ARBA" id="ARBA00022989"/>
    </source>
</evidence>
<dbReference type="Gene3D" id="1.10.287.70">
    <property type="match status" value="1"/>
</dbReference>
<dbReference type="Proteomes" id="UP000694414">
    <property type="component" value="Unplaced"/>
</dbReference>
<organism evidence="18 19">
    <name type="scientific">Prolemur simus</name>
    <name type="common">Greater bamboo lemur</name>
    <name type="synonym">Hapalemur simus</name>
    <dbReference type="NCBI Taxonomy" id="1328070"/>
    <lineage>
        <taxon>Eukaryota</taxon>
        <taxon>Metazoa</taxon>
        <taxon>Chordata</taxon>
        <taxon>Craniata</taxon>
        <taxon>Vertebrata</taxon>
        <taxon>Euteleostomi</taxon>
        <taxon>Mammalia</taxon>
        <taxon>Eutheria</taxon>
        <taxon>Euarchontoglires</taxon>
        <taxon>Primates</taxon>
        <taxon>Strepsirrhini</taxon>
        <taxon>Lemuriformes</taxon>
        <taxon>Lemuridae</taxon>
        <taxon>Prolemur</taxon>
    </lineage>
</organism>
<evidence type="ECO:0000256" key="6">
    <source>
        <dbReference type="ARBA" id="ARBA00022737"/>
    </source>
</evidence>
<dbReference type="Pfam" id="PF00520">
    <property type="entry name" value="Ion_trans"/>
    <property type="match status" value="1"/>
</dbReference>
<dbReference type="PRINTS" id="PR01629">
    <property type="entry name" value="TVDCCALPHA1"/>
</dbReference>
<keyword evidence="8" id="KW-0851">Voltage-gated channel</keyword>
<feature type="transmembrane region" description="Helical" evidence="16">
    <location>
        <begin position="344"/>
        <end position="365"/>
    </location>
</feature>
<feature type="transmembrane region" description="Helical" evidence="16">
    <location>
        <begin position="371"/>
        <end position="387"/>
    </location>
</feature>
<dbReference type="PANTHER" id="PTHR45628">
    <property type="entry name" value="VOLTAGE-DEPENDENT CALCIUM CHANNEL TYPE A SUBUNIT ALPHA-1"/>
    <property type="match status" value="1"/>
</dbReference>
<evidence type="ECO:0000256" key="11">
    <source>
        <dbReference type="ARBA" id="ARBA00023136"/>
    </source>
</evidence>
<accession>A0A8C8ZTZ7</accession>
<evidence type="ECO:0000256" key="1">
    <source>
        <dbReference type="ARBA" id="ARBA00004141"/>
    </source>
</evidence>
<keyword evidence="12" id="KW-0325">Glycoprotein</keyword>
<dbReference type="Gene3D" id="1.20.120.350">
    <property type="entry name" value="Voltage-gated potassium channels. Chain C"/>
    <property type="match status" value="1"/>
</dbReference>
<name>A0A8C8ZTZ7_PROSS</name>
<keyword evidence="7" id="KW-0106">Calcium</keyword>